<feature type="region of interest" description="Disordered" evidence="1">
    <location>
        <begin position="188"/>
        <end position="213"/>
    </location>
</feature>
<evidence type="ECO:0000256" key="1">
    <source>
        <dbReference type="SAM" id="MobiDB-lite"/>
    </source>
</evidence>
<evidence type="ECO:0000313" key="2">
    <source>
        <dbReference type="EMBL" id="CAE0443687.1"/>
    </source>
</evidence>
<dbReference type="InterPro" id="IPR007175">
    <property type="entry name" value="Rpr2/Snm1/Rpp21"/>
</dbReference>
<dbReference type="Pfam" id="PF04032">
    <property type="entry name" value="Rpr2"/>
    <property type="match status" value="1"/>
</dbReference>
<dbReference type="GO" id="GO:0006396">
    <property type="term" value="P:RNA processing"/>
    <property type="evidence" value="ECO:0007669"/>
    <property type="project" value="InterPro"/>
</dbReference>
<dbReference type="EMBL" id="HBIN01018013">
    <property type="protein sequence ID" value="CAE0443687.1"/>
    <property type="molecule type" value="Transcribed_RNA"/>
</dbReference>
<sequence>MADLKVTKQRGAEFLWKVIQSYAETSPDLSQCMALELRARFETTSIPTVAQASLCPKCCSLWSEGKTCKVVTLPLTSKERKRRAKWKNSVNKIRITCKRCSSSTMFPGLDTKYAYSKKRKRKLENAATSTTMFYNSESGIRNPNATKSVADLMKHGSLIASKARMKAVELSVVAEFHKPKLLDRLMENKRKKKKKEPQLPKSSLQSFFETLNK</sequence>
<name>A0A7S3PLV8_9STRA</name>
<accession>A0A7S3PLV8</accession>
<proteinExistence type="predicted"/>
<reference evidence="2" key="1">
    <citation type="submission" date="2021-01" db="EMBL/GenBank/DDBJ databases">
        <authorList>
            <person name="Corre E."/>
            <person name="Pelletier E."/>
            <person name="Niang G."/>
            <person name="Scheremetjew M."/>
            <person name="Finn R."/>
            <person name="Kale V."/>
            <person name="Holt S."/>
            <person name="Cochrane G."/>
            <person name="Meng A."/>
            <person name="Brown T."/>
            <person name="Cohen L."/>
        </authorList>
    </citation>
    <scope>NUCLEOTIDE SEQUENCE</scope>
    <source>
        <strain evidence="2">GSBS06</strain>
    </source>
</reference>
<protein>
    <submittedName>
        <fullName evidence="2">Uncharacterized protein</fullName>
    </submittedName>
</protein>
<feature type="compositionally biased region" description="Polar residues" evidence="1">
    <location>
        <begin position="200"/>
        <end position="213"/>
    </location>
</feature>
<organism evidence="2">
    <name type="scientific">Aplanochytrium stocchinoi</name>
    <dbReference type="NCBI Taxonomy" id="215587"/>
    <lineage>
        <taxon>Eukaryota</taxon>
        <taxon>Sar</taxon>
        <taxon>Stramenopiles</taxon>
        <taxon>Bigyra</taxon>
        <taxon>Labyrinthulomycetes</taxon>
        <taxon>Thraustochytrida</taxon>
        <taxon>Thraustochytriidae</taxon>
        <taxon>Aplanochytrium</taxon>
    </lineage>
</organism>
<dbReference type="AlphaFoldDB" id="A0A7S3PLV8"/>
<gene>
    <name evidence="2" type="ORF">ASTO00021_LOCUS13747</name>
</gene>